<proteinExistence type="predicted"/>
<feature type="transmembrane region" description="Helical" evidence="1">
    <location>
        <begin position="136"/>
        <end position="156"/>
    </location>
</feature>
<gene>
    <name evidence="2" type="primary">RIM21_0</name>
    <name evidence="2" type="ORF">g.17118</name>
</gene>
<dbReference type="EMBL" id="GBYB01014632">
    <property type="protein sequence ID" value="JAG84399.1"/>
    <property type="molecule type" value="Transcribed_RNA"/>
</dbReference>
<keyword evidence="1" id="KW-1133">Transmembrane helix</keyword>
<accession>A0A0C9RMJ1</accession>
<keyword evidence="1" id="KW-0812">Transmembrane</keyword>
<protein>
    <submittedName>
        <fullName evidence="2">RIM21_0 protein</fullName>
    </submittedName>
</protein>
<reference evidence="2" key="1">
    <citation type="submission" date="2015-01" db="EMBL/GenBank/DDBJ databases">
        <title>Transcriptome Assembly of Fopius arisanus.</title>
        <authorList>
            <person name="Geib S."/>
        </authorList>
    </citation>
    <scope>NUCLEOTIDE SEQUENCE</scope>
</reference>
<keyword evidence="1" id="KW-0472">Membrane</keyword>
<feature type="transmembrane region" description="Helical" evidence="1">
    <location>
        <begin position="79"/>
        <end position="100"/>
    </location>
</feature>
<feature type="transmembrane region" description="Helical" evidence="1">
    <location>
        <begin position="107"/>
        <end position="124"/>
    </location>
</feature>
<evidence type="ECO:0000313" key="2">
    <source>
        <dbReference type="EMBL" id="JAG84399.1"/>
    </source>
</evidence>
<organism evidence="2">
    <name type="scientific">Fopius arisanus</name>
    <dbReference type="NCBI Taxonomy" id="64838"/>
    <lineage>
        <taxon>Eukaryota</taxon>
        <taxon>Metazoa</taxon>
        <taxon>Ecdysozoa</taxon>
        <taxon>Arthropoda</taxon>
        <taxon>Hexapoda</taxon>
        <taxon>Insecta</taxon>
        <taxon>Pterygota</taxon>
        <taxon>Neoptera</taxon>
        <taxon>Endopterygota</taxon>
        <taxon>Hymenoptera</taxon>
        <taxon>Apocrita</taxon>
        <taxon>Ichneumonoidea</taxon>
        <taxon>Braconidae</taxon>
        <taxon>Opiinae</taxon>
        <taxon>Fopius</taxon>
    </lineage>
</organism>
<evidence type="ECO:0000256" key="1">
    <source>
        <dbReference type="SAM" id="Phobius"/>
    </source>
</evidence>
<sequence>MNQLDGTRKNDGINNSVLVNYGFQGRAVAETRTWYLRVMCLVVSCLSSITLEVGARSPLGHSVTKATAFGAIFRRSYNVIIKMTMGRFVTAMVSTFLLTIGEKYGMPFLYLPWMFNTLTGIFFYEAPTLLRWTYNQIPYVFVPATTFAFVTLILFVEQLLHWCDVFASFMDAWVEYIHRKRARGVDEIGNMQNHEKNDGLTGKGVLHELVNGVTFNSKNMARRVKSLTNLVHTNEKEKNG</sequence>
<name>A0A0C9RMJ1_9HYME</name>
<dbReference type="AlphaFoldDB" id="A0A0C9RMJ1"/>